<name>A0A382GJD4_9ZZZZ</name>
<gene>
    <name evidence="1" type="ORF">METZ01_LOCUS227601</name>
</gene>
<dbReference type="EMBL" id="UINC01055642">
    <property type="protein sequence ID" value="SVB74747.1"/>
    <property type="molecule type" value="Genomic_DNA"/>
</dbReference>
<sequence length="43" mass="4784">MKNELRQGSEHGQDYRLAIQRRLFISLVALSAGSGKRLSPSVL</sequence>
<protein>
    <submittedName>
        <fullName evidence="1">Uncharacterized protein</fullName>
    </submittedName>
</protein>
<proteinExistence type="predicted"/>
<evidence type="ECO:0000313" key="1">
    <source>
        <dbReference type="EMBL" id="SVB74747.1"/>
    </source>
</evidence>
<reference evidence="1" key="1">
    <citation type="submission" date="2018-05" db="EMBL/GenBank/DDBJ databases">
        <authorList>
            <person name="Lanie J.A."/>
            <person name="Ng W.-L."/>
            <person name="Kazmierczak K.M."/>
            <person name="Andrzejewski T.M."/>
            <person name="Davidsen T.M."/>
            <person name="Wayne K.J."/>
            <person name="Tettelin H."/>
            <person name="Glass J.I."/>
            <person name="Rusch D."/>
            <person name="Podicherti R."/>
            <person name="Tsui H.-C.T."/>
            <person name="Winkler M.E."/>
        </authorList>
    </citation>
    <scope>NUCLEOTIDE SEQUENCE</scope>
</reference>
<organism evidence="1">
    <name type="scientific">marine metagenome</name>
    <dbReference type="NCBI Taxonomy" id="408172"/>
    <lineage>
        <taxon>unclassified sequences</taxon>
        <taxon>metagenomes</taxon>
        <taxon>ecological metagenomes</taxon>
    </lineage>
</organism>
<dbReference type="AlphaFoldDB" id="A0A382GJD4"/>
<accession>A0A382GJD4</accession>